<keyword evidence="1" id="KW-0479">Metal-binding</keyword>
<evidence type="ECO:0000259" key="3">
    <source>
        <dbReference type="PROSITE" id="PS50158"/>
    </source>
</evidence>
<reference evidence="4 5" key="1">
    <citation type="submission" date="2016-03" db="EMBL/GenBank/DDBJ databases">
        <title>Cyphomyrmex costatus WGS genome.</title>
        <authorList>
            <person name="Nygaard S."/>
            <person name="Hu H."/>
            <person name="Boomsma J."/>
            <person name="Zhang G."/>
        </authorList>
    </citation>
    <scope>NUCLEOTIDE SEQUENCE [LARGE SCALE GENOMIC DNA]</scope>
    <source>
        <strain evidence="4">MS0001</strain>
        <tissue evidence="4">Whole body</tissue>
    </source>
</reference>
<feature type="region of interest" description="Disordered" evidence="2">
    <location>
        <begin position="95"/>
        <end position="124"/>
    </location>
</feature>
<dbReference type="Pfam" id="PF00098">
    <property type="entry name" value="zf-CCHC"/>
    <property type="match status" value="1"/>
</dbReference>
<keyword evidence="1" id="KW-0863">Zinc-finger</keyword>
<gene>
    <name evidence="4" type="ORF">ALC62_11455</name>
</gene>
<feature type="compositionally biased region" description="Low complexity" evidence="2">
    <location>
        <begin position="112"/>
        <end position="124"/>
    </location>
</feature>
<organism evidence="4 5">
    <name type="scientific">Cyphomyrmex costatus</name>
    <dbReference type="NCBI Taxonomy" id="456900"/>
    <lineage>
        <taxon>Eukaryota</taxon>
        <taxon>Metazoa</taxon>
        <taxon>Ecdysozoa</taxon>
        <taxon>Arthropoda</taxon>
        <taxon>Hexapoda</taxon>
        <taxon>Insecta</taxon>
        <taxon>Pterygota</taxon>
        <taxon>Neoptera</taxon>
        <taxon>Endopterygota</taxon>
        <taxon>Hymenoptera</taxon>
        <taxon>Apocrita</taxon>
        <taxon>Aculeata</taxon>
        <taxon>Formicoidea</taxon>
        <taxon>Formicidae</taxon>
        <taxon>Myrmicinae</taxon>
        <taxon>Cyphomyrmex</taxon>
    </lineage>
</organism>
<sequence length="179" mass="19830">MQALFDRLCPPWSLPEQLNYAHRNMLPRLQVVIRRDEIYDFASLERMALRVELSHDAATRYRAPPAPEKSLFPDLAYRPPKKNPRTPVVAAAGFSASGNTNNRRGNRFEAGSSAPPATATTDAASATSASSIKCWNCEKTGHRARECKETRRLYCYRCGAADVTIRNCPKCSGNGEAGR</sequence>
<accession>A0A151ICQ9</accession>
<keyword evidence="1" id="KW-0862">Zinc</keyword>
<dbReference type="Proteomes" id="UP000078542">
    <property type="component" value="Unassembled WGS sequence"/>
</dbReference>
<evidence type="ECO:0000256" key="1">
    <source>
        <dbReference type="PROSITE-ProRule" id="PRU00047"/>
    </source>
</evidence>
<evidence type="ECO:0000313" key="4">
    <source>
        <dbReference type="EMBL" id="KYM97851.1"/>
    </source>
</evidence>
<protein>
    <submittedName>
        <fullName evidence="4">Gag-Pol polyprotein</fullName>
    </submittedName>
</protein>
<dbReference type="PROSITE" id="PS50158">
    <property type="entry name" value="ZF_CCHC"/>
    <property type="match status" value="1"/>
</dbReference>
<dbReference type="Gene3D" id="4.10.60.10">
    <property type="entry name" value="Zinc finger, CCHC-type"/>
    <property type="match status" value="1"/>
</dbReference>
<dbReference type="GO" id="GO:0003676">
    <property type="term" value="F:nucleic acid binding"/>
    <property type="evidence" value="ECO:0007669"/>
    <property type="project" value="InterPro"/>
</dbReference>
<proteinExistence type="predicted"/>
<dbReference type="GO" id="GO:0008270">
    <property type="term" value="F:zinc ion binding"/>
    <property type="evidence" value="ECO:0007669"/>
    <property type="project" value="UniProtKB-KW"/>
</dbReference>
<evidence type="ECO:0000256" key="2">
    <source>
        <dbReference type="SAM" id="MobiDB-lite"/>
    </source>
</evidence>
<dbReference type="AlphaFoldDB" id="A0A151ICQ9"/>
<dbReference type="STRING" id="456900.A0A151ICQ9"/>
<evidence type="ECO:0000313" key="5">
    <source>
        <dbReference type="Proteomes" id="UP000078542"/>
    </source>
</evidence>
<name>A0A151ICQ9_9HYME</name>
<dbReference type="InterPro" id="IPR001878">
    <property type="entry name" value="Znf_CCHC"/>
</dbReference>
<feature type="domain" description="CCHC-type" evidence="3">
    <location>
        <begin position="133"/>
        <end position="149"/>
    </location>
</feature>
<keyword evidence="5" id="KW-1185">Reference proteome</keyword>
<dbReference type="InterPro" id="IPR036875">
    <property type="entry name" value="Znf_CCHC_sf"/>
</dbReference>
<dbReference type="EMBL" id="KQ978025">
    <property type="protein sequence ID" value="KYM97851.1"/>
    <property type="molecule type" value="Genomic_DNA"/>
</dbReference>
<dbReference type="SUPFAM" id="SSF57756">
    <property type="entry name" value="Retrovirus zinc finger-like domains"/>
    <property type="match status" value="1"/>
</dbReference>
<dbReference type="SMART" id="SM00343">
    <property type="entry name" value="ZnF_C2HC"/>
    <property type="match status" value="2"/>
</dbReference>